<dbReference type="InterPro" id="IPR051536">
    <property type="entry name" value="UDG_Type-4/5"/>
</dbReference>
<keyword evidence="6" id="KW-0411">Iron-sulfur</keyword>
<evidence type="ECO:0000256" key="6">
    <source>
        <dbReference type="ARBA" id="ARBA00023014"/>
    </source>
</evidence>
<keyword evidence="10" id="KW-1185">Reference proteome</keyword>
<evidence type="ECO:0000256" key="1">
    <source>
        <dbReference type="ARBA" id="ARBA00022485"/>
    </source>
</evidence>
<feature type="domain" description="Uracil-DNA glycosylase-like" evidence="8">
    <location>
        <begin position="9"/>
        <end position="157"/>
    </location>
</feature>
<comment type="caution">
    <text evidence="9">The sequence shown here is derived from an EMBL/GenBank/DDBJ whole genome shotgun (WGS) entry which is preliminary data.</text>
</comment>
<accession>A0ABN3VER9</accession>
<dbReference type="Pfam" id="PF03167">
    <property type="entry name" value="UDG"/>
    <property type="match status" value="1"/>
</dbReference>
<keyword evidence="1" id="KW-0004">4Fe-4S</keyword>
<dbReference type="SMART" id="SM00986">
    <property type="entry name" value="UDG"/>
    <property type="match status" value="1"/>
</dbReference>
<evidence type="ECO:0000256" key="5">
    <source>
        <dbReference type="ARBA" id="ARBA00023004"/>
    </source>
</evidence>
<evidence type="ECO:0000313" key="10">
    <source>
        <dbReference type="Proteomes" id="UP001500979"/>
    </source>
</evidence>
<dbReference type="SUPFAM" id="SSF52141">
    <property type="entry name" value="Uracil-DNA glycosylase-like"/>
    <property type="match status" value="1"/>
</dbReference>
<keyword evidence="3" id="KW-0227">DNA damage</keyword>
<evidence type="ECO:0000256" key="3">
    <source>
        <dbReference type="ARBA" id="ARBA00022763"/>
    </source>
</evidence>
<dbReference type="InterPro" id="IPR005122">
    <property type="entry name" value="Uracil-DNA_glycosylase-like"/>
</dbReference>
<dbReference type="CDD" id="cd10030">
    <property type="entry name" value="UDG-F4_TTUDGA_SPO1dp_like"/>
    <property type="match status" value="1"/>
</dbReference>
<keyword evidence="2" id="KW-0479">Metal-binding</keyword>
<proteinExistence type="predicted"/>
<evidence type="ECO:0000256" key="2">
    <source>
        <dbReference type="ARBA" id="ARBA00022723"/>
    </source>
</evidence>
<name>A0ABN3VER9_9PSEU</name>
<dbReference type="RefSeq" id="WP_344681138.1">
    <property type="nucleotide sequence ID" value="NZ_BAAAUX010000014.1"/>
</dbReference>
<organism evidence="9 10">
    <name type="scientific">Saccharopolyspora taberi</name>
    <dbReference type="NCBI Taxonomy" id="60895"/>
    <lineage>
        <taxon>Bacteria</taxon>
        <taxon>Bacillati</taxon>
        <taxon>Actinomycetota</taxon>
        <taxon>Actinomycetes</taxon>
        <taxon>Pseudonocardiales</taxon>
        <taxon>Pseudonocardiaceae</taxon>
        <taxon>Saccharopolyspora</taxon>
    </lineage>
</organism>
<evidence type="ECO:0000259" key="8">
    <source>
        <dbReference type="SMART" id="SM00986"/>
    </source>
</evidence>
<gene>
    <name evidence="9" type="ORF">GCM10010470_36230</name>
</gene>
<keyword evidence="7" id="KW-0234">DNA repair</keyword>
<evidence type="ECO:0000256" key="7">
    <source>
        <dbReference type="ARBA" id="ARBA00023204"/>
    </source>
</evidence>
<dbReference type="Gene3D" id="3.40.470.10">
    <property type="entry name" value="Uracil-DNA glycosylase-like domain"/>
    <property type="match status" value="1"/>
</dbReference>
<dbReference type="SMART" id="SM00987">
    <property type="entry name" value="UreE_C"/>
    <property type="match status" value="1"/>
</dbReference>
<dbReference type="Proteomes" id="UP001500979">
    <property type="component" value="Unassembled WGS sequence"/>
</dbReference>
<dbReference type="PANTHER" id="PTHR33693">
    <property type="entry name" value="TYPE-5 URACIL-DNA GLYCOSYLASE"/>
    <property type="match status" value="1"/>
</dbReference>
<dbReference type="EMBL" id="BAAAUX010000014">
    <property type="protein sequence ID" value="GAA2797782.1"/>
    <property type="molecule type" value="Genomic_DNA"/>
</dbReference>
<dbReference type="PANTHER" id="PTHR33693:SF9">
    <property type="entry name" value="TYPE-4 URACIL-DNA GLYCOSYLASE"/>
    <property type="match status" value="1"/>
</dbReference>
<protein>
    <recommendedName>
        <fullName evidence="8">Uracil-DNA glycosylase-like domain-containing protein</fullName>
    </recommendedName>
</protein>
<sequence length="163" mass="17750">MTAEPYVPAHGGLRALAEASRDYQGCDALEEAGIDRNAAYLTNAVKHFKFVPEERGKRRIHKKPSAAEVRACRPWLTAELRTVKPEIVVCLGATAAKALLGSDFRVTADRGVLLDFPELDELGPQHPRWALATTHPSAVVRAPDRRSAYQGLLADLEVVASAL</sequence>
<dbReference type="InterPro" id="IPR036895">
    <property type="entry name" value="Uracil-DNA_glycosylase-like_sf"/>
</dbReference>
<evidence type="ECO:0000256" key="4">
    <source>
        <dbReference type="ARBA" id="ARBA00022801"/>
    </source>
</evidence>
<keyword evidence="5" id="KW-0408">Iron</keyword>
<reference evidence="9 10" key="1">
    <citation type="journal article" date="2019" name="Int. J. Syst. Evol. Microbiol.">
        <title>The Global Catalogue of Microorganisms (GCM) 10K type strain sequencing project: providing services to taxonomists for standard genome sequencing and annotation.</title>
        <authorList>
            <consortium name="The Broad Institute Genomics Platform"/>
            <consortium name="The Broad Institute Genome Sequencing Center for Infectious Disease"/>
            <person name="Wu L."/>
            <person name="Ma J."/>
        </authorList>
    </citation>
    <scope>NUCLEOTIDE SEQUENCE [LARGE SCALE GENOMIC DNA]</scope>
    <source>
        <strain evidence="9 10">JCM 9383</strain>
    </source>
</reference>
<evidence type="ECO:0000313" key="9">
    <source>
        <dbReference type="EMBL" id="GAA2797782.1"/>
    </source>
</evidence>
<keyword evidence="4" id="KW-0378">Hydrolase</keyword>